<dbReference type="InterPro" id="IPR039793">
    <property type="entry name" value="UROS/Hem4"/>
</dbReference>
<dbReference type="Pfam" id="PF02602">
    <property type="entry name" value="HEM4"/>
    <property type="match status" value="1"/>
</dbReference>
<organism evidence="2 3">
    <name type="scientific">Nakamurella flava</name>
    <dbReference type="NCBI Taxonomy" id="2576308"/>
    <lineage>
        <taxon>Bacteria</taxon>
        <taxon>Bacillati</taxon>
        <taxon>Actinomycetota</taxon>
        <taxon>Actinomycetes</taxon>
        <taxon>Nakamurellales</taxon>
        <taxon>Nakamurellaceae</taxon>
        <taxon>Nakamurella</taxon>
    </lineage>
</organism>
<name>A0A4U6QLK1_9ACTN</name>
<dbReference type="GO" id="GO:0004852">
    <property type="term" value="F:uroporphyrinogen-III synthase activity"/>
    <property type="evidence" value="ECO:0007669"/>
    <property type="project" value="InterPro"/>
</dbReference>
<reference evidence="2 3" key="1">
    <citation type="submission" date="2019-05" db="EMBL/GenBank/DDBJ databases">
        <title>Nakamurella sp. N5BH11, whole genome shotgun sequence.</title>
        <authorList>
            <person name="Tuo L."/>
        </authorList>
    </citation>
    <scope>NUCLEOTIDE SEQUENCE [LARGE SCALE GENOMIC DNA]</scope>
    <source>
        <strain evidence="2 3">N5BH11</strain>
    </source>
</reference>
<dbReference type="AlphaFoldDB" id="A0A4U6QLK1"/>
<dbReference type="InterPro" id="IPR036108">
    <property type="entry name" value="4pyrrol_syn_uPrphyn_synt_sf"/>
</dbReference>
<dbReference type="Proteomes" id="UP000306985">
    <property type="component" value="Unassembled WGS sequence"/>
</dbReference>
<accession>A0A4U6QLK1</accession>
<dbReference type="PANTHER" id="PTHR40082:SF1">
    <property type="entry name" value="BLR5956 PROTEIN"/>
    <property type="match status" value="1"/>
</dbReference>
<dbReference type="InterPro" id="IPR003754">
    <property type="entry name" value="4pyrrol_synth_uPrphyn_synth"/>
</dbReference>
<evidence type="ECO:0000259" key="1">
    <source>
        <dbReference type="Pfam" id="PF02602"/>
    </source>
</evidence>
<dbReference type="GO" id="GO:0006780">
    <property type="term" value="P:uroporphyrinogen III biosynthetic process"/>
    <property type="evidence" value="ECO:0007669"/>
    <property type="project" value="InterPro"/>
</dbReference>
<protein>
    <submittedName>
        <fullName evidence="2">Uroporphyrinogen-III synthase</fullName>
    </submittedName>
</protein>
<sequence length="282" mass="28667">MTRPGPPTPARVERTDSETLDGVTVLVPAPADPGAGPSGLHRALLAAGAEVTAVRLITVAAPPDTAALDAAVRRWADGRYTWIAFTSASTVAVWSARLDALGLPRSAASRIAAVGPATARAVGDAGWPVDLVPATGGSAEDLAAIWPPPADRPTATADVLLPHSDRAAATLPEALADAGHRIETVVAYRTMIGPPAPTVVERLVGGGFTAALFTSPSTVQAIGPRRPAAATVIGAIGRPTAEAVRAAGWRLDFTAAAPTPAALVDGLRRVLHRPPDEPPTTP</sequence>
<dbReference type="EMBL" id="SZZH01000001">
    <property type="protein sequence ID" value="TKV61393.1"/>
    <property type="molecule type" value="Genomic_DNA"/>
</dbReference>
<dbReference type="SUPFAM" id="SSF69618">
    <property type="entry name" value="HemD-like"/>
    <property type="match status" value="1"/>
</dbReference>
<dbReference type="PANTHER" id="PTHR40082">
    <property type="entry name" value="BLR5956 PROTEIN"/>
    <property type="match status" value="1"/>
</dbReference>
<keyword evidence="3" id="KW-1185">Reference proteome</keyword>
<evidence type="ECO:0000313" key="3">
    <source>
        <dbReference type="Proteomes" id="UP000306985"/>
    </source>
</evidence>
<proteinExistence type="predicted"/>
<dbReference type="Gene3D" id="3.40.50.10090">
    <property type="match status" value="2"/>
</dbReference>
<comment type="caution">
    <text evidence="2">The sequence shown here is derived from an EMBL/GenBank/DDBJ whole genome shotgun (WGS) entry which is preliminary data.</text>
</comment>
<dbReference type="OrthoDB" id="9815856at2"/>
<evidence type="ECO:0000313" key="2">
    <source>
        <dbReference type="EMBL" id="TKV61393.1"/>
    </source>
</evidence>
<gene>
    <name evidence="2" type="ORF">FDO65_07345</name>
</gene>
<feature type="domain" description="Tetrapyrrole biosynthesis uroporphyrinogen III synthase" evidence="1">
    <location>
        <begin position="40"/>
        <end position="264"/>
    </location>
</feature>
<dbReference type="CDD" id="cd06578">
    <property type="entry name" value="HemD"/>
    <property type="match status" value="1"/>
</dbReference>